<dbReference type="EMBL" id="MU274900">
    <property type="protein sequence ID" value="KAI0094709.1"/>
    <property type="molecule type" value="Genomic_DNA"/>
</dbReference>
<accession>A0ACB8UKA3</accession>
<gene>
    <name evidence="1" type="ORF">BDY19DRAFT_982113</name>
</gene>
<sequence>MLSRHLARRIASRSTPRVVRLSHSLPDFQLNSVNEQDVEHFSKILPKTSILSTLAPISTESSELEPYNTDWMNKYHGKSNTVMRPRTTQEVSEIVKWCHERRIGVVPQGGNTGLVGGGVPVRDEVVLNLGSMNKIRSFDPVSGILVADAGCILESLSEYLAPQNHIMPLDLGAKGSCHIGGNVATNAGGLRLLRYGSLHGSVLGLEVVLPDGTILDQLSVLRKDNTGYDLKQLFIGSEGTLGIITGVSILTAPAPNSSNNVILALPSFDNVKPLFKEAKRQLSEIMSAFEFIDRTAYDLAVKHGQGRALNEGDVEGAECFVLVETSGGNREHDEAKLNGLLESLLEADQPLINTGVLSQSPAQFSQLWAIREGITEAVSKEGKAYKYDISIPLGSFKEVVDTTREHLRSKGVLHDGAVKHVIGYGHVGDGNLHLNIVAEAYTQEIEDALEPFVYELVAKYKGSVSAEHGIGLMKTHALHYSKNATSIDLMRRIKSLFDPHGIMNPGKVLP</sequence>
<reference evidence="1" key="1">
    <citation type="journal article" date="2021" name="Environ. Microbiol.">
        <title>Gene family expansions and transcriptome signatures uncover fungal adaptations to wood decay.</title>
        <authorList>
            <person name="Hage H."/>
            <person name="Miyauchi S."/>
            <person name="Viragh M."/>
            <person name="Drula E."/>
            <person name="Min B."/>
            <person name="Chaduli D."/>
            <person name="Navarro D."/>
            <person name="Favel A."/>
            <person name="Norest M."/>
            <person name="Lesage-Meessen L."/>
            <person name="Balint B."/>
            <person name="Merenyi Z."/>
            <person name="de Eugenio L."/>
            <person name="Morin E."/>
            <person name="Martinez A.T."/>
            <person name="Baldrian P."/>
            <person name="Stursova M."/>
            <person name="Martinez M.J."/>
            <person name="Novotny C."/>
            <person name="Magnuson J.K."/>
            <person name="Spatafora J.W."/>
            <person name="Maurice S."/>
            <person name="Pangilinan J."/>
            <person name="Andreopoulos W."/>
            <person name="LaButti K."/>
            <person name="Hundley H."/>
            <person name="Na H."/>
            <person name="Kuo A."/>
            <person name="Barry K."/>
            <person name="Lipzen A."/>
            <person name="Henrissat B."/>
            <person name="Riley R."/>
            <person name="Ahrendt S."/>
            <person name="Nagy L.G."/>
            <person name="Grigoriev I.V."/>
            <person name="Martin F."/>
            <person name="Rosso M.N."/>
        </authorList>
    </citation>
    <scope>NUCLEOTIDE SEQUENCE</scope>
    <source>
        <strain evidence="1">CBS 384.51</strain>
    </source>
</reference>
<dbReference type="Proteomes" id="UP001055072">
    <property type="component" value="Unassembled WGS sequence"/>
</dbReference>
<organism evidence="1 2">
    <name type="scientific">Irpex rosettiformis</name>
    <dbReference type="NCBI Taxonomy" id="378272"/>
    <lineage>
        <taxon>Eukaryota</taxon>
        <taxon>Fungi</taxon>
        <taxon>Dikarya</taxon>
        <taxon>Basidiomycota</taxon>
        <taxon>Agaricomycotina</taxon>
        <taxon>Agaricomycetes</taxon>
        <taxon>Polyporales</taxon>
        <taxon>Irpicaceae</taxon>
        <taxon>Irpex</taxon>
    </lineage>
</organism>
<evidence type="ECO:0000313" key="1">
    <source>
        <dbReference type="EMBL" id="KAI0094709.1"/>
    </source>
</evidence>
<proteinExistence type="predicted"/>
<comment type="caution">
    <text evidence="1">The sequence shown here is derived from an EMBL/GenBank/DDBJ whole genome shotgun (WGS) entry which is preliminary data.</text>
</comment>
<name>A0ACB8UKA3_9APHY</name>
<protein>
    <submittedName>
        <fullName evidence="1">FAD-binding domain-containing protein</fullName>
    </submittedName>
</protein>
<evidence type="ECO:0000313" key="2">
    <source>
        <dbReference type="Proteomes" id="UP001055072"/>
    </source>
</evidence>
<keyword evidence="2" id="KW-1185">Reference proteome</keyword>